<dbReference type="Proteomes" id="UP000499080">
    <property type="component" value="Unassembled WGS sequence"/>
</dbReference>
<name>A0A4Y2TVG1_ARAVE</name>
<evidence type="ECO:0000313" key="3">
    <source>
        <dbReference type="Proteomes" id="UP000499080"/>
    </source>
</evidence>
<dbReference type="AlphaFoldDB" id="A0A4Y2TVG1"/>
<sequence>MWKRSLRPDTFPPFPQLSLPDNFRCDSPQSGEPPRVRRNGVKSELIRSGAYPPNRQAGPQSRDATRCSIEKILYEQRAAH</sequence>
<evidence type="ECO:0000256" key="1">
    <source>
        <dbReference type="SAM" id="MobiDB-lite"/>
    </source>
</evidence>
<feature type="region of interest" description="Disordered" evidence="1">
    <location>
        <begin position="1"/>
        <end position="67"/>
    </location>
</feature>
<reference evidence="2 3" key="1">
    <citation type="journal article" date="2019" name="Sci. Rep.">
        <title>Orb-weaving spider Araneus ventricosus genome elucidates the spidroin gene catalogue.</title>
        <authorList>
            <person name="Kono N."/>
            <person name="Nakamura H."/>
            <person name="Ohtoshi R."/>
            <person name="Moran D.A.P."/>
            <person name="Shinohara A."/>
            <person name="Yoshida Y."/>
            <person name="Fujiwara M."/>
            <person name="Mori M."/>
            <person name="Tomita M."/>
            <person name="Arakawa K."/>
        </authorList>
    </citation>
    <scope>NUCLEOTIDE SEQUENCE [LARGE SCALE GENOMIC DNA]</scope>
</reference>
<organism evidence="2 3">
    <name type="scientific">Araneus ventricosus</name>
    <name type="common">Orbweaver spider</name>
    <name type="synonym">Epeira ventricosa</name>
    <dbReference type="NCBI Taxonomy" id="182803"/>
    <lineage>
        <taxon>Eukaryota</taxon>
        <taxon>Metazoa</taxon>
        <taxon>Ecdysozoa</taxon>
        <taxon>Arthropoda</taxon>
        <taxon>Chelicerata</taxon>
        <taxon>Arachnida</taxon>
        <taxon>Araneae</taxon>
        <taxon>Araneomorphae</taxon>
        <taxon>Entelegynae</taxon>
        <taxon>Araneoidea</taxon>
        <taxon>Araneidae</taxon>
        <taxon>Araneus</taxon>
    </lineage>
</organism>
<protein>
    <submittedName>
        <fullName evidence="2">Uncharacterized protein</fullName>
    </submittedName>
</protein>
<evidence type="ECO:0000313" key="2">
    <source>
        <dbReference type="EMBL" id="GBO03216.1"/>
    </source>
</evidence>
<accession>A0A4Y2TVG1</accession>
<gene>
    <name evidence="2" type="ORF">AVEN_121218_1</name>
</gene>
<dbReference type="EMBL" id="BGPR01030603">
    <property type="protein sequence ID" value="GBO03216.1"/>
    <property type="molecule type" value="Genomic_DNA"/>
</dbReference>
<proteinExistence type="predicted"/>
<keyword evidence="3" id="KW-1185">Reference proteome</keyword>
<comment type="caution">
    <text evidence="2">The sequence shown here is derived from an EMBL/GenBank/DDBJ whole genome shotgun (WGS) entry which is preliminary data.</text>
</comment>